<name>A0A816GVT4_9BILA</name>
<organism evidence="1 3">
    <name type="scientific">Rotaria magnacalcarata</name>
    <dbReference type="NCBI Taxonomy" id="392030"/>
    <lineage>
        <taxon>Eukaryota</taxon>
        <taxon>Metazoa</taxon>
        <taxon>Spiralia</taxon>
        <taxon>Gnathifera</taxon>
        <taxon>Rotifera</taxon>
        <taxon>Eurotatoria</taxon>
        <taxon>Bdelloidea</taxon>
        <taxon>Philodinida</taxon>
        <taxon>Philodinidae</taxon>
        <taxon>Rotaria</taxon>
    </lineage>
</organism>
<gene>
    <name evidence="1" type="ORF">KQP761_LOCUS35952</name>
    <name evidence="2" type="ORF">WKI299_LOCUS8208</name>
</gene>
<protein>
    <recommendedName>
        <fullName evidence="4">MULE transposase domain-containing protein</fullName>
    </recommendedName>
</protein>
<evidence type="ECO:0008006" key="4">
    <source>
        <dbReference type="Google" id="ProtNLM"/>
    </source>
</evidence>
<dbReference type="AlphaFoldDB" id="A0A816GVT4"/>
<evidence type="ECO:0000313" key="1">
    <source>
        <dbReference type="EMBL" id="CAF1678429.1"/>
    </source>
</evidence>
<comment type="caution">
    <text evidence="1">The sequence shown here is derived from an EMBL/GenBank/DDBJ whole genome shotgun (WGS) entry which is preliminary data.</text>
</comment>
<dbReference type="EMBL" id="CAJNRF010002611">
    <property type="protein sequence ID" value="CAF2040282.1"/>
    <property type="molecule type" value="Genomic_DNA"/>
</dbReference>
<reference evidence="1" key="1">
    <citation type="submission" date="2021-02" db="EMBL/GenBank/DDBJ databases">
        <authorList>
            <person name="Nowell W R."/>
        </authorList>
    </citation>
    <scope>NUCLEOTIDE SEQUENCE</scope>
</reference>
<dbReference type="EMBL" id="CAJNOW010020301">
    <property type="protein sequence ID" value="CAF1678429.1"/>
    <property type="molecule type" value="Genomic_DNA"/>
</dbReference>
<dbReference type="OrthoDB" id="119028at2759"/>
<proteinExistence type="predicted"/>
<sequence>MLLSDYFKIDTLHQKLFYLKLDKLKIIQSKASRTSSFLVSLSKKLYGPAQISLNYIKSWCIEKSIIQNDPDECFVANFYIKDDDADPLFRLFVTTKNLMKNCLNSNHVCADAAYNLIWQDYPILMVGTTDKQCAFHPFGIALCINEKTNDFEFMFKSVQLAVEQLYNINYCPIIFVADASGTITNGSINVFNVVEKIIMSKGCPLINNFIDYFTNEWHMSNKGWFVGFAIGYPSSNNALQATNGTITSLYTFRECLPVGEFLSVLETDIIRRLSRERIFDDSITSQNPKAFTNAPSINLSL</sequence>
<accession>A0A816GVT4</accession>
<evidence type="ECO:0000313" key="3">
    <source>
        <dbReference type="Proteomes" id="UP000663834"/>
    </source>
</evidence>
<dbReference type="Proteomes" id="UP000663856">
    <property type="component" value="Unassembled WGS sequence"/>
</dbReference>
<evidence type="ECO:0000313" key="2">
    <source>
        <dbReference type="EMBL" id="CAF2040282.1"/>
    </source>
</evidence>
<dbReference type="Proteomes" id="UP000663834">
    <property type="component" value="Unassembled WGS sequence"/>
</dbReference>